<feature type="region of interest" description="Disordered" evidence="6">
    <location>
        <begin position="48"/>
        <end position="70"/>
    </location>
</feature>
<sequence>MRHDTKSDDGVLEDLVFRDNNLTNNINVSNNAYARKPTRQVSYSDLPRSFHAAQPPSPPAEPEKPPPVSWRDLPRKRQLLIITLARISEPLVQSSLQAYMFYQLKWFDPSLSDSTISAQAGVLQASFTAAQFMTALFWGRVADSRRFGRKTVLLIGLLGTALSCLGFGFSRSFWQALMFRTLGGATNGNVGVMRTMISEIIREKKYQSRAFLLLPMTFNIGVIIGPILGGILSDPASAYPDVFGNVDFLKRFPYATPNVVSSLFLFAAAAAVWLGTEETHEALRDRSPDLGTRVGQKLKRMLRRRSASLTGVAYSSLPTDDVELAEEDATPLPRPPARRYTQKLPFRRVFTRNVVMTLLSNFLLAFHLGTSNSLWFVFLSTPVYDPKTSNNKIRLPFHFTGGLGLQPQSVGLAMAILGAIGITLQLVLYPRISSRFGTVTSWRTFLACFPLAYLLMPYLSVVPSTSSPPAAKTGPAIWAAIFGVLFIQVTGRTFALPCQTILVNNCSPHPSVLGTIHGLGLSVSSAARTIGPVVGGVVYGYGLNHGLVGLVFWALSGIAVLGCLASLLATEGDGHEIWLHGDDDRETLETRRQNNT</sequence>
<feature type="compositionally biased region" description="Pro residues" evidence="6">
    <location>
        <begin position="55"/>
        <end position="68"/>
    </location>
</feature>
<dbReference type="PANTHER" id="PTHR23504:SF6">
    <property type="entry name" value="MULTIDRUG TRANSPORTER, PUTATIVE (AFU_ORTHOLOGUE AFUA_4G08740)-RELATED"/>
    <property type="match status" value="1"/>
</dbReference>
<keyword evidence="2" id="KW-0813">Transport</keyword>
<dbReference type="InParanoid" id="A0A084QLX9"/>
<dbReference type="InterPro" id="IPR036259">
    <property type="entry name" value="MFS_trans_sf"/>
</dbReference>
<dbReference type="Gene3D" id="1.20.1250.20">
    <property type="entry name" value="MFS general substrate transporter like domains"/>
    <property type="match status" value="1"/>
</dbReference>
<reference evidence="9 10" key="1">
    <citation type="journal article" date="2014" name="BMC Genomics">
        <title>Comparative genome sequencing reveals chemotype-specific gene clusters in the toxigenic black mold Stachybotrys.</title>
        <authorList>
            <person name="Semeiks J."/>
            <person name="Borek D."/>
            <person name="Otwinowski Z."/>
            <person name="Grishin N.V."/>
        </authorList>
    </citation>
    <scope>NUCLEOTIDE SEQUENCE [LARGE SCALE GENOMIC DNA]</scope>
    <source>
        <strain evidence="9 10">IBT 40285</strain>
    </source>
</reference>
<dbReference type="AlphaFoldDB" id="A0A084QLX9"/>
<gene>
    <name evidence="9" type="ORF">S40285_03873</name>
</gene>
<feature type="transmembrane region" description="Helical" evidence="7">
    <location>
        <begin position="349"/>
        <end position="369"/>
    </location>
</feature>
<evidence type="ECO:0000256" key="1">
    <source>
        <dbReference type="ARBA" id="ARBA00004141"/>
    </source>
</evidence>
<accession>A0A084QLX9</accession>
<feature type="transmembrane region" description="Helical" evidence="7">
    <location>
        <begin position="209"/>
        <end position="232"/>
    </location>
</feature>
<organism evidence="9 10">
    <name type="scientific">Stachybotrys chlorohalonatus (strain IBT 40285)</name>
    <dbReference type="NCBI Taxonomy" id="1283841"/>
    <lineage>
        <taxon>Eukaryota</taxon>
        <taxon>Fungi</taxon>
        <taxon>Dikarya</taxon>
        <taxon>Ascomycota</taxon>
        <taxon>Pezizomycotina</taxon>
        <taxon>Sordariomycetes</taxon>
        <taxon>Hypocreomycetidae</taxon>
        <taxon>Hypocreales</taxon>
        <taxon>Stachybotryaceae</taxon>
        <taxon>Stachybotrys</taxon>
    </lineage>
</organism>
<keyword evidence="3 7" id="KW-0812">Transmembrane</keyword>
<evidence type="ECO:0000313" key="10">
    <source>
        <dbReference type="Proteomes" id="UP000028524"/>
    </source>
</evidence>
<dbReference type="SUPFAM" id="SSF103473">
    <property type="entry name" value="MFS general substrate transporter"/>
    <property type="match status" value="1"/>
</dbReference>
<evidence type="ECO:0000256" key="6">
    <source>
        <dbReference type="SAM" id="MobiDB-lite"/>
    </source>
</evidence>
<evidence type="ECO:0000256" key="7">
    <source>
        <dbReference type="SAM" id="Phobius"/>
    </source>
</evidence>
<evidence type="ECO:0000256" key="2">
    <source>
        <dbReference type="ARBA" id="ARBA00022448"/>
    </source>
</evidence>
<dbReference type="OMA" id="RTIGPMV"/>
<comment type="subcellular location">
    <subcellularLocation>
        <location evidence="1">Membrane</location>
        <topology evidence="1">Multi-pass membrane protein</topology>
    </subcellularLocation>
</comment>
<protein>
    <recommendedName>
        <fullName evidence="8">Major facilitator superfamily (MFS) profile domain-containing protein</fullName>
    </recommendedName>
</protein>
<feature type="transmembrane region" description="Helical" evidence="7">
    <location>
        <begin position="252"/>
        <end position="274"/>
    </location>
</feature>
<dbReference type="PROSITE" id="PS50850">
    <property type="entry name" value="MFS"/>
    <property type="match status" value="1"/>
</dbReference>
<evidence type="ECO:0000313" key="9">
    <source>
        <dbReference type="EMBL" id="KFA64964.1"/>
    </source>
</evidence>
<keyword evidence="5 7" id="KW-0472">Membrane</keyword>
<feature type="domain" description="Major facilitator superfamily (MFS) profile" evidence="8">
    <location>
        <begin position="78"/>
        <end position="574"/>
    </location>
</feature>
<dbReference type="InterPro" id="IPR011701">
    <property type="entry name" value="MFS"/>
</dbReference>
<dbReference type="PANTHER" id="PTHR23504">
    <property type="entry name" value="MAJOR FACILITATOR SUPERFAMILY DOMAIN-CONTAINING PROTEIN 10"/>
    <property type="match status" value="1"/>
</dbReference>
<dbReference type="OrthoDB" id="10262656at2759"/>
<feature type="transmembrane region" description="Helical" evidence="7">
    <location>
        <begin position="547"/>
        <end position="569"/>
    </location>
</feature>
<feature type="transmembrane region" description="Helical" evidence="7">
    <location>
        <begin position="476"/>
        <end position="495"/>
    </location>
</feature>
<dbReference type="HOGENOM" id="CLU_001265_54_5_1"/>
<dbReference type="GO" id="GO:0022857">
    <property type="term" value="F:transmembrane transporter activity"/>
    <property type="evidence" value="ECO:0007669"/>
    <property type="project" value="InterPro"/>
</dbReference>
<evidence type="ECO:0000256" key="4">
    <source>
        <dbReference type="ARBA" id="ARBA00022989"/>
    </source>
</evidence>
<keyword evidence="4 7" id="KW-1133">Transmembrane helix</keyword>
<dbReference type="Proteomes" id="UP000028524">
    <property type="component" value="Unassembled WGS sequence"/>
</dbReference>
<keyword evidence="10" id="KW-1185">Reference proteome</keyword>
<dbReference type="GO" id="GO:0016020">
    <property type="term" value="C:membrane"/>
    <property type="evidence" value="ECO:0007669"/>
    <property type="project" value="UniProtKB-SubCell"/>
</dbReference>
<dbReference type="EMBL" id="KL660638">
    <property type="protein sequence ID" value="KFA64964.1"/>
    <property type="molecule type" value="Genomic_DNA"/>
</dbReference>
<evidence type="ECO:0000259" key="8">
    <source>
        <dbReference type="PROSITE" id="PS50850"/>
    </source>
</evidence>
<feature type="transmembrane region" description="Helical" evidence="7">
    <location>
        <begin position="151"/>
        <end position="170"/>
    </location>
</feature>
<evidence type="ECO:0000256" key="5">
    <source>
        <dbReference type="ARBA" id="ARBA00023136"/>
    </source>
</evidence>
<dbReference type="InterPro" id="IPR020846">
    <property type="entry name" value="MFS_dom"/>
</dbReference>
<feature type="transmembrane region" description="Helical" evidence="7">
    <location>
        <begin position="122"/>
        <end position="139"/>
    </location>
</feature>
<name>A0A084QLX9_STAC4</name>
<evidence type="ECO:0000256" key="3">
    <source>
        <dbReference type="ARBA" id="ARBA00022692"/>
    </source>
</evidence>
<feature type="transmembrane region" description="Helical" evidence="7">
    <location>
        <begin position="410"/>
        <end position="429"/>
    </location>
</feature>
<feature type="transmembrane region" description="Helical" evidence="7">
    <location>
        <begin position="436"/>
        <end position="456"/>
    </location>
</feature>
<dbReference type="Pfam" id="PF07690">
    <property type="entry name" value="MFS_1"/>
    <property type="match status" value="1"/>
</dbReference>
<proteinExistence type="predicted"/>